<evidence type="ECO:0000259" key="6">
    <source>
        <dbReference type="PROSITE" id="PS50949"/>
    </source>
</evidence>
<dbReference type="Pfam" id="PF00392">
    <property type="entry name" value="GntR"/>
    <property type="match status" value="1"/>
</dbReference>
<evidence type="ECO:0000313" key="7">
    <source>
        <dbReference type="EMBL" id="AMX01737.1"/>
    </source>
</evidence>
<dbReference type="GO" id="GO:0003677">
    <property type="term" value="F:DNA binding"/>
    <property type="evidence" value="ECO:0007669"/>
    <property type="project" value="UniProtKB-KW"/>
</dbReference>
<dbReference type="Gene3D" id="3.90.1150.10">
    <property type="entry name" value="Aspartate Aminotransferase, domain 1"/>
    <property type="match status" value="1"/>
</dbReference>
<keyword evidence="8" id="KW-1185">Reference proteome</keyword>
<dbReference type="InterPro" id="IPR036388">
    <property type="entry name" value="WH-like_DNA-bd_sf"/>
</dbReference>
<reference evidence="8" key="1">
    <citation type="submission" date="2016-03" db="EMBL/GenBank/DDBJ databases">
        <authorList>
            <person name="Lee Y.-S."/>
            <person name="Choi Y.-L."/>
        </authorList>
    </citation>
    <scope>NUCLEOTIDE SEQUENCE [LARGE SCALE GENOMIC DNA]</scope>
    <source>
        <strain evidence="8">DAU221</strain>
    </source>
</reference>
<protein>
    <recommendedName>
        <fullName evidence="6">HTH gntR-type domain-containing protein</fullName>
    </recommendedName>
</protein>
<dbReference type="STRING" id="252514.A3224_03295"/>
<dbReference type="GO" id="GO:0003700">
    <property type="term" value="F:DNA-binding transcription factor activity"/>
    <property type="evidence" value="ECO:0007669"/>
    <property type="project" value="InterPro"/>
</dbReference>
<accession>A0A143HJQ4</accession>
<evidence type="ECO:0000256" key="5">
    <source>
        <dbReference type="ARBA" id="ARBA00023163"/>
    </source>
</evidence>
<keyword evidence="5" id="KW-0804">Transcription</keyword>
<dbReference type="Pfam" id="PF00155">
    <property type="entry name" value="Aminotran_1_2"/>
    <property type="match status" value="1"/>
</dbReference>
<dbReference type="CDD" id="cd00609">
    <property type="entry name" value="AAT_like"/>
    <property type="match status" value="1"/>
</dbReference>
<dbReference type="InterPro" id="IPR000524">
    <property type="entry name" value="Tscrpt_reg_HTH_GntR"/>
</dbReference>
<evidence type="ECO:0000256" key="1">
    <source>
        <dbReference type="ARBA" id="ARBA00005384"/>
    </source>
</evidence>
<dbReference type="KEGG" id="mthd:A3224_03295"/>
<proteinExistence type="inferred from homology"/>
<dbReference type="EMBL" id="CP014864">
    <property type="protein sequence ID" value="AMX01737.1"/>
    <property type="molecule type" value="Genomic_DNA"/>
</dbReference>
<dbReference type="InterPro" id="IPR036390">
    <property type="entry name" value="WH_DNA-bd_sf"/>
</dbReference>
<dbReference type="PANTHER" id="PTHR46577:SF2">
    <property type="entry name" value="TRANSCRIPTIONAL REGULATORY PROTEIN"/>
    <property type="match status" value="1"/>
</dbReference>
<sequence>MAALYRLLAAQLQREIREHRWGAGQRLPSVRQFAHQHNVSVTTAIQCYRTLESEGLITARPQSGFYVRDTTHAEAGAELQDFTAAPGVVTNIAEIEQVQRAAATPGSAPFGISLLSPQLIPLTELQRSLHRATLKLGERLVHYAPPQGDKALREALAQHFATDGLALPARDLLITNGCMDAICLALQLTTEPGDVVALPSPCFSGLLQLIESLDRRLLEIPLHRSGIRMQALEAAMANPEVKACVVTANHHNPLGFSLSVNDKQRIAAWAAEYRCPVIEDDVFGECGFDLNRSLPIKHWDRDGWVFWCSAFSKALVPAYRIGWCAPGRYLLSAVQRWRAQAVSVNLPLQVALADFVNTGHYRRHLQRLRLALAEQLTVYRRTLKNVMPAETAISRPDGGFVLWLTLAESFDGMALFEAAAARNISIVPGQVFSSLGRYRNCIRINCGWPLERRLKRNLQVLGEIASELSR</sequence>
<evidence type="ECO:0000256" key="3">
    <source>
        <dbReference type="ARBA" id="ARBA00023015"/>
    </source>
</evidence>
<keyword evidence="3" id="KW-0805">Transcription regulation</keyword>
<keyword evidence="2" id="KW-0663">Pyridoxal phosphate</keyword>
<evidence type="ECO:0000256" key="4">
    <source>
        <dbReference type="ARBA" id="ARBA00023125"/>
    </source>
</evidence>
<dbReference type="RefSeq" id="WP_067151450.1">
    <property type="nucleotide sequence ID" value="NZ_CP014864.1"/>
</dbReference>
<comment type="similarity">
    <text evidence="1">In the C-terminal section; belongs to the class-I pyridoxal-phosphate-dependent aminotransferase family.</text>
</comment>
<dbReference type="SUPFAM" id="SSF46785">
    <property type="entry name" value="Winged helix' DNA-binding domain"/>
    <property type="match status" value="1"/>
</dbReference>
<dbReference type="InterPro" id="IPR015421">
    <property type="entry name" value="PyrdxlP-dep_Trfase_major"/>
</dbReference>
<dbReference type="CDD" id="cd07377">
    <property type="entry name" value="WHTH_GntR"/>
    <property type="match status" value="1"/>
</dbReference>
<keyword evidence="4" id="KW-0238">DNA-binding</keyword>
<dbReference type="GO" id="GO:0030170">
    <property type="term" value="F:pyridoxal phosphate binding"/>
    <property type="evidence" value="ECO:0007669"/>
    <property type="project" value="InterPro"/>
</dbReference>
<dbReference type="Gene3D" id="3.40.640.10">
    <property type="entry name" value="Type I PLP-dependent aspartate aminotransferase-like (Major domain)"/>
    <property type="match status" value="1"/>
</dbReference>
<gene>
    <name evidence="7" type="ORF">A3224_03295</name>
</gene>
<name>A0A143HJQ4_MICTH</name>
<evidence type="ECO:0000256" key="2">
    <source>
        <dbReference type="ARBA" id="ARBA00022898"/>
    </source>
</evidence>
<organism evidence="7 8">
    <name type="scientific">Microbulbifer thermotolerans</name>
    <dbReference type="NCBI Taxonomy" id="252514"/>
    <lineage>
        <taxon>Bacteria</taxon>
        <taxon>Pseudomonadati</taxon>
        <taxon>Pseudomonadota</taxon>
        <taxon>Gammaproteobacteria</taxon>
        <taxon>Cellvibrionales</taxon>
        <taxon>Microbulbiferaceae</taxon>
        <taxon>Microbulbifer</taxon>
    </lineage>
</organism>
<dbReference type="PANTHER" id="PTHR46577">
    <property type="entry name" value="HTH-TYPE TRANSCRIPTIONAL REGULATORY PROTEIN GABR"/>
    <property type="match status" value="1"/>
</dbReference>
<dbReference type="AlphaFoldDB" id="A0A143HJQ4"/>
<dbReference type="SUPFAM" id="SSF53383">
    <property type="entry name" value="PLP-dependent transferases"/>
    <property type="match status" value="1"/>
</dbReference>
<dbReference type="PROSITE" id="PS50949">
    <property type="entry name" value="HTH_GNTR"/>
    <property type="match status" value="1"/>
</dbReference>
<dbReference type="GeneID" id="76607076"/>
<dbReference type="Gene3D" id="1.10.10.10">
    <property type="entry name" value="Winged helix-like DNA-binding domain superfamily/Winged helix DNA-binding domain"/>
    <property type="match status" value="1"/>
</dbReference>
<dbReference type="Proteomes" id="UP000076077">
    <property type="component" value="Chromosome"/>
</dbReference>
<dbReference type="InterPro" id="IPR015422">
    <property type="entry name" value="PyrdxlP-dep_Trfase_small"/>
</dbReference>
<dbReference type="InterPro" id="IPR015424">
    <property type="entry name" value="PyrdxlP-dep_Trfase"/>
</dbReference>
<dbReference type="SMART" id="SM00345">
    <property type="entry name" value="HTH_GNTR"/>
    <property type="match status" value="1"/>
</dbReference>
<dbReference type="InterPro" id="IPR004839">
    <property type="entry name" value="Aminotransferase_I/II_large"/>
</dbReference>
<feature type="domain" description="HTH gntR-type" evidence="6">
    <location>
        <begin position="2"/>
        <end position="70"/>
    </location>
</feature>
<dbReference type="InterPro" id="IPR051446">
    <property type="entry name" value="HTH_trans_reg/aminotransferase"/>
</dbReference>
<dbReference type="OrthoDB" id="9804020at2"/>
<evidence type="ECO:0000313" key="8">
    <source>
        <dbReference type="Proteomes" id="UP000076077"/>
    </source>
</evidence>